<keyword evidence="4 6" id="KW-1133">Transmembrane helix</keyword>
<dbReference type="PANTHER" id="PTHR43839">
    <property type="entry name" value="OPPC IN A BINDING PROTEIN-DEPENDENT TRANSPORT SYSTEM"/>
    <property type="match status" value="1"/>
</dbReference>
<feature type="transmembrane region" description="Helical" evidence="6">
    <location>
        <begin position="273"/>
        <end position="299"/>
    </location>
</feature>
<dbReference type="Gene3D" id="1.10.3720.10">
    <property type="entry name" value="MetI-like"/>
    <property type="match status" value="1"/>
</dbReference>
<dbReference type="GO" id="GO:0055085">
    <property type="term" value="P:transmembrane transport"/>
    <property type="evidence" value="ECO:0007669"/>
    <property type="project" value="InterPro"/>
</dbReference>
<dbReference type="AlphaFoldDB" id="A0A5D4MK41"/>
<dbReference type="GO" id="GO:0005886">
    <property type="term" value="C:plasma membrane"/>
    <property type="evidence" value="ECO:0007669"/>
    <property type="project" value="UniProtKB-SubCell"/>
</dbReference>
<keyword evidence="2 6" id="KW-0813">Transport</keyword>
<feature type="transmembrane region" description="Helical" evidence="6">
    <location>
        <begin position="118"/>
        <end position="142"/>
    </location>
</feature>
<proteinExistence type="inferred from homology"/>
<dbReference type="PANTHER" id="PTHR43839:SF3">
    <property type="entry name" value="OLIGOPEPTIDE ABC TRANSPORTER, PERMEASE PROTEIN"/>
    <property type="match status" value="1"/>
</dbReference>
<dbReference type="CDD" id="cd06261">
    <property type="entry name" value="TM_PBP2"/>
    <property type="match status" value="1"/>
</dbReference>
<gene>
    <name evidence="8" type="ORF">FZC84_01550</name>
</gene>
<dbReference type="Proteomes" id="UP000325182">
    <property type="component" value="Unassembled WGS sequence"/>
</dbReference>
<comment type="subcellular location">
    <subcellularLocation>
        <location evidence="6">Cell membrane</location>
        <topology evidence="6">Multi-pass membrane protein</topology>
    </subcellularLocation>
    <subcellularLocation>
        <location evidence="1">Membrane</location>
        <topology evidence="1">Multi-pass membrane protein</topology>
    </subcellularLocation>
</comment>
<comment type="caution">
    <text evidence="8">The sequence shown here is derived from an EMBL/GenBank/DDBJ whole genome shotgun (WGS) entry which is preliminary data.</text>
</comment>
<dbReference type="SUPFAM" id="SSF161098">
    <property type="entry name" value="MetI-like"/>
    <property type="match status" value="1"/>
</dbReference>
<dbReference type="InterPro" id="IPR035906">
    <property type="entry name" value="MetI-like_sf"/>
</dbReference>
<evidence type="ECO:0000256" key="2">
    <source>
        <dbReference type="ARBA" id="ARBA00022448"/>
    </source>
</evidence>
<sequence>MEANSMSKSIYIKLALPILLLTGLLITSFLVPVLNPGYDEIVDFLKDENGKIIASPPFTFSEMPPAGSDRLGRNLLLLLLAGAKYTIFAALTVVLLRIVVGFLFAVIYSFLPDRLGRFIKYLGESFQYIPLAIIVFALLVPLENVFQGDYLSSYKYFIIQLFGIALVTIPSLAVYLGEEMKLFMKQEFIDVSRTMGASRFHIFRRHLLPQFRRHSIVLFSEQVSQALALFIQLGILVMALGGLKIADFAFSWLDPANPVYFSHTNEWAATISINITQIFITPTLVIVPLILFALTILCFNSISTSLRKLLIEDDVPAAVKEKEAVEKPSQPAVVSEDLFTMKH</sequence>
<evidence type="ECO:0000259" key="7">
    <source>
        <dbReference type="PROSITE" id="PS50928"/>
    </source>
</evidence>
<evidence type="ECO:0000313" key="9">
    <source>
        <dbReference type="Proteomes" id="UP000325182"/>
    </source>
</evidence>
<accession>A0A5D4MK41</accession>
<evidence type="ECO:0000256" key="3">
    <source>
        <dbReference type="ARBA" id="ARBA00022692"/>
    </source>
</evidence>
<dbReference type="Pfam" id="PF00528">
    <property type="entry name" value="BPD_transp_1"/>
    <property type="match status" value="1"/>
</dbReference>
<dbReference type="EMBL" id="VTEG01000001">
    <property type="protein sequence ID" value="TYS01371.1"/>
    <property type="molecule type" value="Genomic_DNA"/>
</dbReference>
<feature type="transmembrane region" description="Helical" evidence="6">
    <location>
        <begin position="12"/>
        <end position="34"/>
    </location>
</feature>
<organism evidence="8 9">
    <name type="scientific">Rossellomorea vietnamensis</name>
    <dbReference type="NCBI Taxonomy" id="218284"/>
    <lineage>
        <taxon>Bacteria</taxon>
        <taxon>Bacillati</taxon>
        <taxon>Bacillota</taxon>
        <taxon>Bacilli</taxon>
        <taxon>Bacillales</taxon>
        <taxon>Bacillaceae</taxon>
        <taxon>Rossellomorea</taxon>
    </lineage>
</organism>
<comment type="similarity">
    <text evidence="6">Belongs to the binding-protein-dependent transport system permease family.</text>
</comment>
<feature type="domain" description="ABC transmembrane type-1" evidence="7">
    <location>
        <begin position="83"/>
        <end position="288"/>
    </location>
</feature>
<feature type="transmembrane region" description="Helical" evidence="6">
    <location>
        <begin position="85"/>
        <end position="111"/>
    </location>
</feature>
<protein>
    <submittedName>
        <fullName evidence="8">ABC transporter permease subunit</fullName>
    </submittedName>
</protein>
<feature type="transmembrane region" description="Helical" evidence="6">
    <location>
        <begin position="154"/>
        <end position="176"/>
    </location>
</feature>
<evidence type="ECO:0000256" key="6">
    <source>
        <dbReference type="RuleBase" id="RU363032"/>
    </source>
</evidence>
<evidence type="ECO:0000256" key="5">
    <source>
        <dbReference type="ARBA" id="ARBA00023136"/>
    </source>
</evidence>
<evidence type="ECO:0000313" key="8">
    <source>
        <dbReference type="EMBL" id="TYS01371.1"/>
    </source>
</evidence>
<dbReference type="PROSITE" id="PS50928">
    <property type="entry name" value="ABC_TM1"/>
    <property type="match status" value="1"/>
</dbReference>
<feature type="transmembrane region" description="Helical" evidence="6">
    <location>
        <begin position="227"/>
        <end position="253"/>
    </location>
</feature>
<name>A0A5D4MK41_9BACI</name>
<dbReference type="InterPro" id="IPR000515">
    <property type="entry name" value="MetI-like"/>
</dbReference>
<keyword evidence="3 6" id="KW-0812">Transmembrane</keyword>
<reference evidence="8 9" key="1">
    <citation type="submission" date="2019-08" db="EMBL/GenBank/DDBJ databases">
        <title>Bacillus genomes from the desert of Cuatro Cienegas, Coahuila.</title>
        <authorList>
            <person name="Olmedo-Alvarez G."/>
        </authorList>
    </citation>
    <scope>NUCLEOTIDE SEQUENCE [LARGE SCALE GENOMIC DNA]</scope>
    <source>
        <strain evidence="8 9">CH128b_4D</strain>
    </source>
</reference>
<evidence type="ECO:0000256" key="1">
    <source>
        <dbReference type="ARBA" id="ARBA00004141"/>
    </source>
</evidence>
<keyword evidence="5 6" id="KW-0472">Membrane</keyword>
<evidence type="ECO:0000256" key="4">
    <source>
        <dbReference type="ARBA" id="ARBA00022989"/>
    </source>
</evidence>